<name>A0A7W6JEN0_9CAUL</name>
<keyword evidence="3" id="KW-1185">Reference proteome</keyword>
<feature type="transmembrane region" description="Helical" evidence="1">
    <location>
        <begin position="71"/>
        <end position="93"/>
    </location>
</feature>
<comment type="caution">
    <text evidence="2">The sequence shown here is derived from an EMBL/GenBank/DDBJ whole genome shotgun (WGS) entry which is preliminary data.</text>
</comment>
<reference evidence="2 3" key="1">
    <citation type="submission" date="2020-08" db="EMBL/GenBank/DDBJ databases">
        <title>Genomic Encyclopedia of Type Strains, Phase IV (KMG-IV): sequencing the most valuable type-strain genomes for metagenomic binning, comparative biology and taxonomic classification.</title>
        <authorList>
            <person name="Goeker M."/>
        </authorList>
    </citation>
    <scope>NUCLEOTIDE SEQUENCE [LARGE SCALE GENOMIC DNA]</scope>
    <source>
        <strain evidence="2 3">DSM 23960</strain>
    </source>
</reference>
<organism evidence="2 3">
    <name type="scientific">Brevundimonas lenta</name>
    <dbReference type="NCBI Taxonomy" id="424796"/>
    <lineage>
        <taxon>Bacteria</taxon>
        <taxon>Pseudomonadati</taxon>
        <taxon>Pseudomonadota</taxon>
        <taxon>Alphaproteobacteria</taxon>
        <taxon>Caulobacterales</taxon>
        <taxon>Caulobacteraceae</taxon>
        <taxon>Brevundimonas</taxon>
    </lineage>
</organism>
<feature type="transmembrane region" description="Helical" evidence="1">
    <location>
        <begin position="6"/>
        <end position="24"/>
    </location>
</feature>
<sequence length="115" mass="12791">MTGWVFVIPVPVLLTYWGAMIYAARRLPAERRRVGDLRPVPQGLGSPGWWAIILFEKTDGFRPQTRRAFTVARWALFLLPIAMFAMMLLATLMSRSDGEAARERSAAPAVAATSV</sequence>
<evidence type="ECO:0000313" key="3">
    <source>
        <dbReference type="Proteomes" id="UP000529946"/>
    </source>
</evidence>
<evidence type="ECO:0000313" key="2">
    <source>
        <dbReference type="EMBL" id="MBB4083722.1"/>
    </source>
</evidence>
<accession>A0A7W6JEN0</accession>
<dbReference type="Proteomes" id="UP000529946">
    <property type="component" value="Unassembled WGS sequence"/>
</dbReference>
<dbReference type="AlphaFoldDB" id="A0A7W6JEN0"/>
<keyword evidence="1" id="KW-0812">Transmembrane</keyword>
<keyword evidence="1" id="KW-1133">Transmembrane helix</keyword>
<protein>
    <submittedName>
        <fullName evidence="2">Uncharacterized protein</fullName>
    </submittedName>
</protein>
<gene>
    <name evidence="2" type="ORF">GGR12_002588</name>
</gene>
<evidence type="ECO:0000256" key="1">
    <source>
        <dbReference type="SAM" id="Phobius"/>
    </source>
</evidence>
<dbReference type="EMBL" id="JACIDM010000002">
    <property type="protein sequence ID" value="MBB4083722.1"/>
    <property type="molecule type" value="Genomic_DNA"/>
</dbReference>
<proteinExistence type="predicted"/>
<keyword evidence="1" id="KW-0472">Membrane</keyword>
<dbReference type="RefSeq" id="WP_183204791.1">
    <property type="nucleotide sequence ID" value="NZ_BAAAER010000007.1"/>
</dbReference>